<name>A0A4Z2JDG6_9TELE</name>
<gene>
    <name evidence="2" type="ORF">EYF80_001512</name>
</gene>
<accession>A0A4Z2JDG6</accession>
<evidence type="ECO:0000256" key="1">
    <source>
        <dbReference type="SAM" id="MobiDB-lite"/>
    </source>
</evidence>
<feature type="region of interest" description="Disordered" evidence="1">
    <location>
        <begin position="1"/>
        <end position="30"/>
    </location>
</feature>
<dbReference type="Proteomes" id="UP000314294">
    <property type="component" value="Unassembled WGS sequence"/>
</dbReference>
<dbReference type="EMBL" id="SRLO01000006">
    <property type="protein sequence ID" value="TNN88296.1"/>
    <property type="molecule type" value="Genomic_DNA"/>
</dbReference>
<evidence type="ECO:0000313" key="2">
    <source>
        <dbReference type="EMBL" id="TNN88296.1"/>
    </source>
</evidence>
<keyword evidence="3" id="KW-1185">Reference proteome</keyword>
<protein>
    <submittedName>
        <fullName evidence="2">Uncharacterized protein</fullName>
    </submittedName>
</protein>
<feature type="compositionally biased region" description="Low complexity" evidence="1">
    <location>
        <begin position="21"/>
        <end position="30"/>
    </location>
</feature>
<proteinExistence type="predicted"/>
<organism evidence="2 3">
    <name type="scientific">Liparis tanakae</name>
    <name type="common">Tanaka's snailfish</name>
    <dbReference type="NCBI Taxonomy" id="230148"/>
    <lineage>
        <taxon>Eukaryota</taxon>
        <taxon>Metazoa</taxon>
        <taxon>Chordata</taxon>
        <taxon>Craniata</taxon>
        <taxon>Vertebrata</taxon>
        <taxon>Euteleostomi</taxon>
        <taxon>Actinopterygii</taxon>
        <taxon>Neopterygii</taxon>
        <taxon>Teleostei</taxon>
        <taxon>Neoteleostei</taxon>
        <taxon>Acanthomorphata</taxon>
        <taxon>Eupercaria</taxon>
        <taxon>Perciformes</taxon>
        <taxon>Cottioidei</taxon>
        <taxon>Cottales</taxon>
        <taxon>Liparidae</taxon>
        <taxon>Liparis</taxon>
    </lineage>
</organism>
<evidence type="ECO:0000313" key="3">
    <source>
        <dbReference type="Proteomes" id="UP000314294"/>
    </source>
</evidence>
<comment type="caution">
    <text evidence="2">The sequence shown here is derived from an EMBL/GenBank/DDBJ whole genome shotgun (WGS) entry which is preliminary data.</text>
</comment>
<dbReference type="AlphaFoldDB" id="A0A4Z2JDG6"/>
<reference evidence="2 3" key="1">
    <citation type="submission" date="2019-03" db="EMBL/GenBank/DDBJ databases">
        <title>First draft genome of Liparis tanakae, snailfish: a comprehensive survey of snailfish specific genes.</title>
        <authorList>
            <person name="Kim W."/>
            <person name="Song I."/>
            <person name="Jeong J.-H."/>
            <person name="Kim D."/>
            <person name="Kim S."/>
            <person name="Ryu S."/>
            <person name="Song J.Y."/>
            <person name="Lee S.K."/>
        </authorList>
    </citation>
    <scope>NUCLEOTIDE SEQUENCE [LARGE SCALE GENOMIC DNA]</scope>
    <source>
        <tissue evidence="2">Muscle</tissue>
    </source>
</reference>
<sequence>MEEQQGEFGMNKSSSPPPRPGAAAGPHRASQLLSAAAISVEHDSKKRLATRCRGFRLSACKGL</sequence>